<dbReference type="EMBL" id="UPXX01000029">
    <property type="protein sequence ID" value="VBB44931.1"/>
    <property type="molecule type" value="Genomic_DNA"/>
</dbReference>
<organism evidence="1">
    <name type="scientific">Uncultured Desulfatiglans sp</name>
    <dbReference type="NCBI Taxonomy" id="1748965"/>
    <lineage>
        <taxon>Bacteria</taxon>
        <taxon>Pseudomonadati</taxon>
        <taxon>Thermodesulfobacteriota</taxon>
        <taxon>Desulfobacteria</taxon>
        <taxon>Desulfatiglandales</taxon>
        <taxon>Desulfatiglandaceae</taxon>
        <taxon>Desulfatiglans</taxon>
        <taxon>environmental samples</taxon>
    </lineage>
</organism>
<sequence>MTNEMPKRLATVRYNGKEYFVDWRLREFRPVEPPLEFIPFDSELGRKIDEMPAPTINKNPRNDKVTVKCSHCGKLLFEGPETEARHLIIYCEDCV</sequence>
<evidence type="ECO:0000313" key="1">
    <source>
        <dbReference type="EMBL" id="VBB44931.1"/>
    </source>
</evidence>
<protein>
    <submittedName>
        <fullName evidence="1">Uncharacterized protein</fullName>
    </submittedName>
</protein>
<name>A0A653AA30_UNCDX</name>
<reference evidence="1" key="1">
    <citation type="submission" date="2018-07" db="EMBL/GenBank/DDBJ databases">
        <authorList>
            <consortium name="Genoscope - CEA"/>
            <person name="William W."/>
        </authorList>
    </citation>
    <scope>NUCLEOTIDE SEQUENCE</scope>
    <source>
        <strain evidence="1">IK1</strain>
    </source>
</reference>
<gene>
    <name evidence="1" type="ORF">TRIP_B350102</name>
</gene>
<dbReference type="AlphaFoldDB" id="A0A653AA30"/>
<accession>A0A653AA30</accession>
<proteinExistence type="predicted"/>